<keyword evidence="5 9" id="KW-0460">Magnesium</keyword>
<dbReference type="Pfam" id="PF01867">
    <property type="entry name" value="Cas_Cas1"/>
    <property type="match status" value="1"/>
</dbReference>
<dbReference type="OrthoDB" id="2216at2157"/>
<dbReference type="NCBIfam" id="TIGR00287">
    <property type="entry name" value="cas1"/>
    <property type="match status" value="1"/>
</dbReference>
<comment type="similarity">
    <text evidence="9">Belongs to the CRISPR-associated endonuclease Cas1 family.</text>
</comment>
<accession>F4BVL4</accession>
<keyword evidence="8 9" id="KW-0464">Manganese</keyword>
<feature type="binding site" evidence="9">
    <location>
        <position position="250"/>
    </location>
    <ligand>
        <name>Mn(2+)</name>
        <dbReference type="ChEBI" id="CHEBI:29035"/>
    </ligand>
</feature>
<name>F4BVL4_METSG</name>
<evidence type="ECO:0000256" key="9">
    <source>
        <dbReference type="HAMAP-Rule" id="MF_01470"/>
    </source>
</evidence>
<proteinExistence type="inferred from homology"/>
<dbReference type="PANTHER" id="PTHR34353:SF2">
    <property type="entry name" value="CRISPR-ASSOCIATED ENDONUCLEASE CAS1 1"/>
    <property type="match status" value="1"/>
</dbReference>
<dbReference type="AlphaFoldDB" id="F4BVL4"/>
<dbReference type="PANTHER" id="PTHR34353">
    <property type="entry name" value="CRISPR-ASSOCIATED ENDONUCLEASE CAS1 1"/>
    <property type="match status" value="1"/>
</dbReference>
<dbReference type="Gene3D" id="1.20.120.920">
    <property type="entry name" value="CRISPR-associated endonuclease Cas1, C-terminal domain"/>
    <property type="match status" value="1"/>
</dbReference>
<organism evidence="10 11">
    <name type="scientific">Methanothrix soehngenii (strain ATCC 5969 / DSM 3671 / JCM 10134 / NBRC 103675 / OCM 69 / GP-6)</name>
    <name type="common">Methanosaeta concilii</name>
    <dbReference type="NCBI Taxonomy" id="990316"/>
    <lineage>
        <taxon>Archaea</taxon>
        <taxon>Methanobacteriati</taxon>
        <taxon>Methanobacteriota</taxon>
        <taxon>Stenosarchaea group</taxon>
        <taxon>Methanomicrobia</taxon>
        <taxon>Methanotrichales</taxon>
        <taxon>Methanotrichaceae</taxon>
        <taxon>Methanothrix</taxon>
    </lineage>
</organism>
<feature type="binding site" evidence="9">
    <location>
        <position position="235"/>
    </location>
    <ligand>
        <name>Mn(2+)</name>
        <dbReference type="ChEBI" id="CHEBI:29035"/>
    </ligand>
</feature>
<dbReference type="GO" id="GO:0046872">
    <property type="term" value="F:metal ion binding"/>
    <property type="evidence" value="ECO:0007669"/>
    <property type="project" value="UniProtKB-UniRule"/>
</dbReference>
<gene>
    <name evidence="9 10" type="primary">cas1</name>
    <name evidence="10" type="ordered locus">MCON_3378</name>
</gene>
<dbReference type="CDD" id="cd09634">
    <property type="entry name" value="Cas1_I-II-III"/>
    <property type="match status" value="1"/>
</dbReference>
<dbReference type="HOGENOM" id="CLU_052779_0_0_2"/>
<dbReference type="Gene3D" id="3.100.10.20">
    <property type="entry name" value="CRISPR-associated endonuclease Cas1, N-terminal domain"/>
    <property type="match status" value="1"/>
</dbReference>
<reference evidence="10 11" key="1">
    <citation type="journal article" date="2011" name="J. Bacteriol.">
        <title>Complete genome sequence of Methanosaeta concilii, a specialist in aceticlastic methanogenesis.</title>
        <authorList>
            <person name="Barber R.D."/>
            <person name="Zhang L."/>
            <person name="Harnack M."/>
            <person name="Olson M.V."/>
            <person name="Kaul R."/>
            <person name="Ingram-Smith C."/>
            <person name="Smith K.S."/>
        </authorList>
    </citation>
    <scope>NUCLEOTIDE SEQUENCE [LARGE SCALE GENOMIC DNA]</scope>
    <source>
        <strain evidence="11">ATCC 5969 / DSM 3671 / JCM 10134 / NBRC 103675 / OCM 69 / GP-6</strain>
    </source>
</reference>
<comment type="subunit">
    <text evidence="9">Homodimer, forms a heterotetramer with a Cas2 homodimer.</text>
</comment>
<dbReference type="GeneID" id="10462591"/>
<evidence type="ECO:0000256" key="3">
    <source>
        <dbReference type="ARBA" id="ARBA00022759"/>
    </source>
</evidence>
<keyword evidence="2 9" id="KW-0479">Metal-binding</keyword>
<dbReference type="InterPro" id="IPR050646">
    <property type="entry name" value="Cas1"/>
</dbReference>
<protein>
    <recommendedName>
        <fullName evidence="9">CRISPR-associated endonuclease Cas1</fullName>
        <ecNumber evidence="9">3.1.-.-</ecNumber>
    </recommendedName>
</protein>
<keyword evidence="1 9" id="KW-0540">Nuclease</keyword>
<keyword evidence="11" id="KW-1185">Reference proteome</keyword>
<dbReference type="HAMAP" id="MF_01470">
    <property type="entry name" value="Cas1"/>
    <property type="match status" value="1"/>
</dbReference>
<evidence type="ECO:0000313" key="11">
    <source>
        <dbReference type="Proteomes" id="UP000007807"/>
    </source>
</evidence>
<dbReference type="EMBL" id="CP002565">
    <property type="protein sequence ID" value="AEB69627.1"/>
    <property type="molecule type" value="Genomic_DNA"/>
</dbReference>
<dbReference type="GO" id="GO:0004519">
    <property type="term" value="F:endonuclease activity"/>
    <property type="evidence" value="ECO:0007669"/>
    <property type="project" value="UniProtKB-UniRule"/>
</dbReference>
<dbReference type="KEGG" id="mcj:MCON_3378"/>
<dbReference type="InterPro" id="IPR002729">
    <property type="entry name" value="CRISPR-assoc_Cas1"/>
</dbReference>
<dbReference type="GO" id="GO:0051607">
    <property type="term" value="P:defense response to virus"/>
    <property type="evidence" value="ECO:0007669"/>
    <property type="project" value="UniProtKB-UniRule"/>
</dbReference>
<keyword evidence="7 9" id="KW-0238">DNA-binding</keyword>
<dbReference type="Proteomes" id="UP000007807">
    <property type="component" value="Chromosome"/>
</dbReference>
<sequence length="337" mass="38507">MSRIILSDRGTFLGKSSEQFRITRKDLPDVLVPARGVEQILVLGSGISVSSDAIQMADELGVEVVFASYYGKPMARLIPASLGGTVKTRREQYNAYNDSRGTNLARSFVRGKLKNQASLLKSFAKKWKGERQDLWGEFRNNSNQIEELIPRLNLIKGKVDDVRGEIMGVEGIGAEIYWRTWAKLIPDDWSFPGRDYPAARDQINSLLNFGYYLLEQEVWAAILYAGLDPYAGFLHADRPGKEKLVYDMMEEFRPLVVDRVVVSLAREMRQGHFQDDCRMTKDGIKIASKAFYGRLDERITYREKSQILRNIIRSQASSVATFLRGERPCYEPFTPRW</sequence>
<dbReference type="GO" id="GO:0003677">
    <property type="term" value="F:DNA binding"/>
    <property type="evidence" value="ECO:0007669"/>
    <property type="project" value="UniProtKB-KW"/>
</dbReference>
<dbReference type="GO" id="GO:0043571">
    <property type="term" value="P:maintenance of CRISPR repeat elements"/>
    <property type="evidence" value="ECO:0007669"/>
    <property type="project" value="UniProtKB-UniRule"/>
</dbReference>
<keyword evidence="3 9" id="KW-0255">Endonuclease</keyword>
<evidence type="ECO:0000256" key="1">
    <source>
        <dbReference type="ARBA" id="ARBA00022722"/>
    </source>
</evidence>
<dbReference type="InterPro" id="IPR042206">
    <property type="entry name" value="CRISPR-assoc_Cas1_C"/>
</dbReference>
<evidence type="ECO:0000256" key="2">
    <source>
        <dbReference type="ARBA" id="ARBA00022723"/>
    </source>
</evidence>
<keyword evidence="6 9" id="KW-0051">Antiviral defense</keyword>
<evidence type="ECO:0000256" key="5">
    <source>
        <dbReference type="ARBA" id="ARBA00022842"/>
    </source>
</evidence>
<dbReference type="RefSeq" id="WP_013720639.1">
    <property type="nucleotide sequence ID" value="NC_015416.1"/>
</dbReference>
<dbReference type="STRING" id="990316.MCON_3378"/>
<feature type="binding site" evidence="9">
    <location>
        <position position="170"/>
    </location>
    <ligand>
        <name>Mn(2+)</name>
        <dbReference type="ChEBI" id="CHEBI:29035"/>
    </ligand>
</feature>
<evidence type="ECO:0000313" key="10">
    <source>
        <dbReference type="EMBL" id="AEB69627.1"/>
    </source>
</evidence>
<comment type="function">
    <text evidence="9">CRISPR (clustered regularly interspaced short palindromic repeat), is an adaptive immune system that provides protection against mobile genetic elements (viruses, transposable elements and conjugative plasmids). CRISPR clusters contain spacers, sequences complementary to antecedent mobile elements, and target invading nucleic acids. CRISPR clusters are transcribed and processed into CRISPR RNA (crRNA). Acts as a dsDNA endonuclease. Involved in the integration of spacer DNA into the CRISPR cassette.</text>
</comment>
<comment type="cofactor">
    <cofactor evidence="9">
        <name>Mg(2+)</name>
        <dbReference type="ChEBI" id="CHEBI:18420"/>
    </cofactor>
    <cofactor evidence="9">
        <name>Mn(2+)</name>
        <dbReference type="ChEBI" id="CHEBI:29035"/>
    </cofactor>
</comment>
<keyword evidence="4 9" id="KW-0378">Hydrolase</keyword>
<evidence type="ECO:0000256" key="4">
    <source>
        <dbReference type="ARBA" id="ARBA00022801"/>
    </source>
</evidence>
<dbReference type="InParanoid" id="F4BVL4"/>
<dbReference type="EC" id="3.1.-.-" evidence="9"/>
<dbReference type="InterPro" id="IPR042211">
    <property type="entry name" value="CRISPR-assoc_Cas1_N"/>
</dbReference>
<evidence type="ECO:0000256" key="6">
    <source>
        <dbReference type="ARBA" id="ARBA00023118"/>
    </source>
</evidence>
<evidence type="ECO:0000256" key="8">
    <source>
        <dbReference type="ARBA" id="ARBA00023211"/>
    </source>
</evidence>
<evidence type="ECO:0000256" key="7">
    <source>
        <dbReference type="ARBA" id="ARBA00023125"/>
    </source>
</evidence>
<dbReference type="GO" id="GO:0016787">
    <property type="term" value="F:hydrolase activity"/>
    <property type="evidence" value="ECO:0007669"/>
    <property type="project" value="UniProtKB-KW"/>
</dbReference>